<keyword evidence="4" id="KW-1185">Reference proteome</keyword>
<evidence type="ECO:0000313" key="4">
    <source>
        <dbReference type="Proteomes" id="UP000076154"/>
    </source>
</evidence>
<feature type="compositionally biased region" description="Polar residues" evidence="1">
    <location>
        <begin position="95"/>
        <end position="114"/>
    </location>
</feature>
<feature type="compositionally biased region" description="Polar residues" evidence="1">
    <location>
        <begin position="209"/>
        <end position="233"/>
    </location>
</feature>
<sequence length="283" mass="30763">MHLLNFVILIALLAASVALGHSFDSNVVGCSLSTKQFTAIQARDILNALYAAVDRGTLATKQYDSLAARGTAPPNSSMRIYTFNPDPSQREQDGSPRSSLDAQVGTSLNGSPRSSLDEPDAHARTSLEVQVGSRRPSLDGKAELPQPQPRKKSVSWSKEPDQVFPPATTGGSSKSVSSDRSTIQRPPLSLKPPKRRLSWDGKPVYPFQTPLSELQSPSSSRHNSFNRSPGNSVQKDDQQDQSQGRKPGTLGPSPIPREDTRRPPPRRGNSWTHANQGYGHPKK</sequence>
<gene>
    <name evidence="3" type="ORF">Hypma_014509</name>
</gene>
<evidence type="ECO:0000256" key="1">
    <source>
        <dbReference type="SAM" id="MobiDB-lite"/>
    </source>
</evidence>
<organism evidence="3 4">
    <name type="scientific">Hypsizygus marmoreus</name>
    <name type="common">White beech mushroom</name>
    <name type="synonym">Agaricus marmoreus</name>
    <dbReference type="NCBI Taxonomy" id="39966"/>
    <lineage>
        <taxon>Eukaryota</taxon>
        <taxon>Fungi</taxon>
        <taxon>Dikarya</taxon>
        <taxon>Basidiomycota</taxon>
        <taxon>Agaricomycotina</taxon>
        <taxon>Agaricomycetes</taxon>
        <taxon>Agaricomycetidae</taxon>
        <taxon>Agaricales</taxon>
        <taxon>Tricholomatineae</taxon>
        <taxon>Lyophyllaceae</taxon>
        <taxon>Hypsizygus</taxon>
    </lineage>
</organism>
<feature type="region of interest" description="Disordered" evidence="1">
    <location>
        <begin position="69"/>
        <end position="283"/>
    </location>
</feature>
<feature type="compositionally biased region" description="Low complexity" evidence="1">
    <location>
        <begin position="172"/>
        <end position="188"/>
    </location>
</feature>
<dbReference type="Proteomes" id="UP000076154">
    <property type="component" value="Unassembled WGS sequence"/>
</dbReference>
<evidence type="ECO:0000256" key="2">
    <source>
        <dbReference type="SAM" id="SignalP"/>
    </source>
</evidence>
<reference evidence="3" key="1">
    <citation type="submission" date="2018-04" db="EMBL/GenBank/DDBJ databases">
        <title>Whole genome sequencing of Hypsizygus marmoreus.</title>
        <authorList>
            <person name="Choi I.-G."/>
            <person name="Min B."/>
            <person name="Kim J.-G."/>
            <person name="Kim S."/>
            <person name="Oh Y.-L."/>
            <person name="Kong W.-S."/>
            <person name="Park H."/>
            <person name="Jeong J."/>
            <person name="Song E.-S."/>
        </authorList>
    </citation>
    <scope>NUCLEOTIDE SEQUENCE [LARGE SCALE GENOMIC DNA]</scope>
    <source>
        <strain evidence="3">51987-8</strain>
    </source>
</reference>
<proteinExistence type="predicted"/>
<feature type="chain" id="PRO_5016769929" evidence="2">
    <location>
        <begin position="21"/>
        <end position="283"/>
    </location>
</feature>
<name>A0A369J9Q9_HYPMA</name>
<dbReference type="AlphaFoldDB" id="A0A369J9Q9"/>
<comment type="caution">
    <text evidence="3">The sequence shown here is derived from an EMBL/GenBank/DDBJ whole genome shotgun (WGS) entry which is preliminary data.</text>
</comment>
<feature type="signal peptide" evidence="2">
    <location>
        <begin position="1"/>
        <end position="20"/>
    </location>
</feature>
<accession>A0A369J9Q9</accession>
<protein>
    <submittedName>
        <fullName evidence="3">Uncharacterized protein</fullName>
    </submittedName>
</protein>
<feature type="compositionally biased region" description="Basic and acidic residues" evidence="1">
    <location>
        <begin position="115"/>
        <end position="125"/>
    </location>
</feature>
<keyword evidence="2" id="KW-0732">Signal</keyword>
<dbReference type="InParanoid" id="A0A369J9Q9"/>
<dbReference type="EMBL" id="LUEZ02000087">
    <property type="protein sequence ID" value="RDB18839.1"/>
    <property type="molecule type" value="Genomic_DNA"/>
</dbReference>
<evidence type="ECO:0000313" key="3">
    <source>
        <dbReference type="EMBL" id="RDB18839.1"/>
    </source>
</evidence>